<dbReference type="AlphaFoldDB" id="A0A7A6VRS0"/>
<gene>
    <name evidence="2" type="ORF">HL629_04790</name>
</gene>
<reference evidence="2" key="1">
    <citation type="journal article" date="2018" name="Genome Biol.">
        <title>SKESA: strategic k-mer extension for scrupulous assemblies.</title>
        <authorList>
            <person name="Souvorov A."/>
            <person name="Agarwala R."/>
            <person name="Lipman D.J."/>
        </authorList>
    </citation>
    <scope>NUCLEOTIDE SEQUENCE</scope>
    <source>
        <strain evidence="2">EC00677</strain>
    </source>
</reference>
<name>A0A7A6VRS0_ECOLX</name>
<dbReference type="EMBL" id="DABHBG010000003">
    <property type="protein sequence ID" value="HAJ1189093.1"/>
    <property type="molecule type" value="Genomic_DNA"/>
</dbReference>
<protein>
    <submittedName>
        <fullName evidence="2">Uncharacterized protein</fullName>
    </submittedName>
</protein>
<organism evidence="2">
    <name type="scientific">Escherichia coli</name>
    <dbReference type="NCBI Taxonomy" id="562"/>
    <lineage>
        <taxon>Bacteria</taxon>
        <taxon>Pseudomonadati</taxon>
        <taxon>Pseudomonadota</taxon>
        <taxon>Gammaproteobacteria</taxon>
        <taxon>Enterobacterales</taxon>
        <taxon>Enterobacteriaceae</taxon>
        <taxon>Escherichia</taxon>
    </lineage>
</organism>
<sequence length="633" mass="68669">MLTVNAARISNVITFTTDFKSLQKAKNEVDKLQKKMQGIKPVQVAAARQKELQKLGKEIQRQHDQNVKQAVKSETQAAKASTKQKLQEAKNLAKAQAKQASIAEKAEIKRLASYRQLQGIKNNSRYGEGMDIKKYHDALRYIKQQTAEFEKGNISQAKMNALIRDRITLERRAAAAATRRNAAAGGVYPAAAKKIRKEGVSGGSALMMGGVGGIIGGAAVGLGSMAVSAGAEKARERMELQKMSDLVGADSNQVAAMLNWGRANGVDSASADKITDNIKDLNERLGHQARTTEWDSKKKEWRGGEGSLNDIQNTFAWNKDKISSYQGRPLQLLQDVVSEGERRGMTKEAIISLIEPLADDASHYLKMFSRDGEGFRKTMVDMEANGQLLTEAQKEQYRAANKTATAFDRLTDGLSNQAILGFFDGIANMPALKPEESKALQNAAYGVGASFGDLAKQGAVLLTSMTAYGNQITSWINKHLSRGENDNRPETQKVMDAATDGAWSPSTIINEGIRYATGLDTKDVGRLYRGEDTNSGVPGWWTDLTKANANSYGSTIAARKAEAYQPNVSLARQYATPVNVNALVTIPSDTIAVNVIPNGPGFTDLIRTEIKANNNQFSSNLILSTLSGQSSGN</sequence>
<evidence type="ECO:0000313" key="2">
    <source>
        <dbReference type="EMBL" id="HAJ1189093.1"/>
    </source>
</evidence>
<evidence type="ECO:0000256" key="1">
    <source>
        <dbReference type="SAM" id="Coils"/>
    </source>
</evidence>
<feature type="coiled-coil region" evidence="1">
    <location>
        <begin position="72"/>
        <end position="106"/>
    </location>
</feature>
<comment type="caution">
    <text evidence="2">The sequence shown here is derived from an EMBL/GenBank/DDBJ whole genome shotgun (WGS) entry which is preliminary data.</text>
</comment>
<accession>A0A7A6VRS0</accession>
<reference evidence="2" key="2">
    <citation type="submission" date="2019-09" db="EMBL/GenBank/DDBJ databases">
        <authorList>
            <consortium name="NCBI Pathogen Detection Project"/>
        </authorList>
    </citation>
    <scope>NUCLEOTIDE SEQUENCE</scope>
    <source>
        <strain evidence="2">EC00677</strain>
    </source>
</reference>
<proteinExistence type="predicted"/>
<keyword evidence="1" id="KW-0175">Coiled coil</keyword>